<proteinExistence type="predicted"/>
<sequence>MLWSICVAYIIYTCGTGGAPVLNGILSWKGWQPISKLTYQTNSLHNNGDSVIGVHIRVK</sequence>
<keyword evidence="2" id="KW-1185">Reference proteome</keyword>
<dbReference type="EMBL" id="CAJPVJ010004354">
    <property type="protein sequence ID" value="CAG2168523.1"/>
    <property type="molecule type" value="Genomic_DNA"/>
</dbReference>
<dbReference type="AlphaFoldDB" id="A0A7R9LZV3"/>
<evidence type="ECO:0000313" key="1">
    <source>
        <dbReference type="EMBL" id="CAD7650835.1"/>
    </source>
</evidence>
<dbReference type="EMBL" id="OC919179">
    <property type="protein sequence ID" value="CAD7650835.1"/>
    <property type="molecule type" value="Genomic_DNA"/>
</dbReference>
<gene>
    <name evidence="1" type="ORF">ONB1V03_LOCUS8011</name>
</gene>
<dbReference type="OrthoDB" id="6513728at2759"/>
<reference evidence="1" key="1">
    <citation type="submission" date="2020-11" db="EMBL/GenBank/DDBJ databases">
        <authorList>
            <person name="Tran Van P."/>
        </authorList>
    </citation>
    <scope>NUCLEOTIDE SEQUENCE</scope>
</reference>
<evidence type="ECO:0000313" key="2">
    <source>
        <dbReference type="Proteomes" id="UP000728032"/>
    </source>
</evidence>
<name>A0A7R9LZV3_9ACAR</name>
<dbReference type="Proteomes" id="UP000728032">
    <property type="component" value="Unassembled WGS sequence"/>
</dbReference>
<accession>A0A7R9LZV3</accession>
<protein>
    <submittedName>
        <fullName evidence="1">Uncharacterized protein</fullName>
    </submittedName>
</protein>
<organism evidence="1">
    <name type="scientific">Oppiella nova</name>
    <dbReference type="NCBI Taxonomy" id="334625"/>
    <lineage>
        <taxon>Eukaryota</taxon>
        <taxon>Metazoa</taxon>
        <taxon>Ecdysozoa</taxon>
        <taxon>Arthropoda</taxon>
        <taxon>Chelicerata</taxon>
        <taxon>Arachnida</taxon>
        <taxon>Acari</taxon>
        <taxon>Acariformes</taxon>
        <taxon>Sarcoptiformes</taxon>
        <taxon>Oribatida</taxon>
        <taxon>Brachypylina</taxon>
        <taxon>Oppioidea</taxon>
        <taxon>Oppiidae</taxon>
        <taxon>Oppiella</taxon>
    </lineage>
</organism>